<reference evidence="1 2" key="10">
    <citation type="journal article" date="1994" name="Nucleic Acids Res.">
        <title>Identification of genes encoding zinc finger proteins, non-histone chromosomal HMG protein homologue, and a putative GTP phosphohydrolase in the genome of Chilo iridescent virus.</title>
        <authorList>
            <person name="Schnitzler P."/>
            <person name="Hug M."/>
            <person name="Handermann M."/>
            <person name="Janssen W."/>
            <person name="Koonin E.V."/>
            <person name="Delius H."/>
            <person name="Darai C."/>
        </authorList>
    </citation>
    <scope>NUCLEOTIDE SEQUENCE [LARGE SCALE GENOMIC DNA]</scope>
</reference>
<proteinExistence type="predicted"/>
<evidence type="ECO:0000313" key="1">
    <source>
        <dbReference type="EMBL" id="AAK81993.1"/>
    </source>
</evidence>
<reference evidence="1 2" key="11">
    <citation type="journal article" date="1994" name="Virus Genes">
        <title>Chilo iridescent virus encodes a putative helicase belonging to a distinct family within the "DEAD/H" superfamily: implications for the evolution of large DNA viruses.</title>
        <authorList>
            <person name="Sonntag K.C."/>
            <person name="Schnitzler P."/>
            <person name="Koonin E.V."/>
            <person name="Darai G."/>
        </authorList>
    </citation>
    <scope>NUCLEOTIDE SEQUENCE [LARGE SCALE GENOMIC DNA]</scope>
</reference>
<accession>Q91G39</accession>
<dbReference type="RefSeq" id="NP_149529.1">
    <property type="nucleotide sequence ID" value="NC_003038.1"/>
</dbReference>
<organismHost>
    <name type="scientific">Acheta domesticus</name>
    <name type="common">House cricket</name>
    <dbReference type="NCBI Taxonomy" id="6997"/>
</organismHost>
<name>Q91G39_IIV6</name>
<protein>
    <submittedName>
        <fullName evidence="1">066L</fullName>
    </submittedName>
</protein>
<organismHost>
    <name type="scientific">Gryllus campestris</name>
    <dbReference type="NCBI Taxonomy" id="58607"/>
</organismHost>
<organism evidence="1 2">
    <name type="scientific">Invertebrate iridescent virus 6</name>
    <name type="common">IIV-6</name>
    <name type="synonym">Chilo iridescent virus</name>
    <dbReference type="NCBI Taxonomy" id="176652"/>
    <lineage>
        <taxon>Viruses</taxon>
        <taxon>Varidnaviria</taxon>
        <taxon>Bamfordvirae</taxon>
        <taxon>Nucleocytoviricota</taxon>
        <taxon>Megaviricetes</taxon>
        <taxon>Pimascovirales</taxon>
        <taxon>Pimascovirales incertae sedis</taxon>
        <taxon>Iridoviridae</taxon>
        <taxon>Betairidovirinae</taxon>
        <taxon>Iridovirus</taxon>
        <taxon>Iridovirus chilo1</taxon>
    </lineage>
</organism>
<evidence type="ECO:0000313" key="2">
    <source>
        <dbReference type="Proteomes" id="UP000001359"/>
    </source>
</evidence>
<organismHost>
    <name type="scientific">Gryllus bimaculatus</name>
    <name type="common">Two-spotted cricket</name>
    <dbReference type="NCBI Taxonomy" id="6999"/>
</organismHost>
<reference evidence="1 2" key="5">
    <citation type="journal article" date="1992" name="Virus Genes">
        <title>Identification and mapping of origins of DNA replication within the DNA sequences of the genome of insect iridescent virus type 6.</title>
        <authorList>
            <person name="Handermann M."/>
            <person name="Schnitzler P."/>
            <person name="Rosen-Wolff A."/>
            <person name="Raab K."/>
            <person name="Sonntag K.C."/>
            <person name="Darai G."/>
        </authorList>
    </citation>
    <scope>NUCLEOTIDE SEQUENCE [LARGE SCALE GENOMIC DNA]</scope>
</reference>
<reference evidence="1 2" key="1">
    <citation type="journal article" date="1984" name="J. Virol.">
        <title>DNA analysis of insect iridescent virus 6: evidence for circular permutation and terminal redundancy.</title>
        <authorList>
            <person name="Delius H."/>
            <person name="Darai G."/>
            <person name="Fluegel R.M."/>
        </authorList>
    </citation>
    <scope>NUCLEOTIDE SEQUENCE [LARGE SCALE GENOMIC DNA]</scope>
</reference>
<dbReference type="KEGG" id="vg:1733173"/>
<keyword evidence="2" id="KW-1185">Reference proteome</keyword>
<reference evidence="1 2" key="12">
    <citation type="journal article" date="1997" name="Virus Genes">
        <title>The DNA sequence of Chilo iridescent virus between the genome coordinates 0.101 and 0.391; similarities in coding strategy between insect and vertebrate iridoviruses.</title>
        <authorList>
            <person name="Bahr U."/>
            <person name="Tidona C.A."/>
            <person name="Darai G."/>
        </authorList>
    </citation>
    <scope>NUCLEOTIDE SEQUENCE [LARGE SCALE GENOMIC DNA]</scope>
</reference>
<dbReference type="EMBL" id="AF303741">
    <property type="protein sequence ID" value="AAK81993.1"/>
    <property type="molecule type" value="Genomic_DNA"/>
</dbReference>
<reference evidence="1 2" key="15">
    <citation type="journal article" date="2001" name="Virology">
        <title>Analysis of the first complete DNA sequence of an invertebrate iridovirus: coding strategy of the genome of Chilo iridescent virus.</title>
        <authorList>
            <person name="Jakob N.J."/>
            <person name="Muller K."/>
            <person name="Bahr U."/>
            <person name="Darai G."/>
        </authorList>
    </citation>
    <scope>NUCLEOTIDE SEQUENCE [LARGE SCALE GENOMIC DNA]</scope>
</reference>
<reference evidence="1 2" key="9">
    <citation type="journal article" date="1994" name="J. Gen. Virol.">
        <title>Insect iridescent virus type 6 encodes a polypeptide related to the largest subunit of eukaryotic RNA polymerase II.</title>
        <authorList>
            <person name="Schnitzler P."/>
            <person name="Sonntag K.C."/>
            <person name="Muller M."/>
            <person name="Janssen W."/>
            <person name="Bugert J.J."/>
            <person name="Koonin E.V."/>
            <person name="Darai G."/>
        </authorList>
    </citation>
    <scope>NUCLEOTIDE SEQUENCE [LARGE SCALE GENOMIC DNA]</scope>
</reference>
<dbReference type="Proteomes" id="UP000001359">
    <property type="component" value="Segment"/>
</dbReference>
<reference evidence="1 2" key="4">
    <citation type="journal article" date="1988" name="Virology">
        <title>Identification and characterization of the repetitive DNA element in the genome of insect iridescent virus type 6.</title>
        <authorList>
            <person name="Fischer M."/>
            <person name="Schnitzler P."/>
            <person name="Delius H."/>
            <person name="Darai G."/>
        </authorList>
    </citation>
    <scope>NUCLEOTIDE SEQUENCE [LARGE SCALE GENOMIC DNA]</scope>
</reference>
<reference evidence="1 2" key="7">
    <citation type="journal article" date="1993" name="J. Gen. Virol.">
        <title>Identification of the gene encoding the major capsid protein of insect iridescent virus type 6 by polymerase chain reaction.</title>
        <authorList>
            <person name="Stohwasser R."/>
            <person name="Raab K."/>
            <person name="Schnitzler P."/>
            <person name="Janssen W."/>
            <person name="Darai G."/>
        </authorList>
    </citation>
    <scope>NUCLEOTIDE SEQUENCE [LARGE SCALE GENOMIC DNA]</scope>
</reference>
<reference evidence="1 2" key="13">
    <citation type="journal article" date="1998" name="Virus Genes">
        <title>Identification of a thymidylate synthase gene within the genome of Chilo iridescent virus.</title>
        <authorList>
            <person name="Muller K."/>
            <person name="Tidona C.A."/>
            <person name="Bahr U."/>
            <person name="Darai G."/>
        </authorList>
    </citation>
    <scope>NUCLEOTIDE SEQUENCE [LARGE SCALE GENOMIC DNA]</scope>
</reference>
<sequence>MMVFILLNTTFFLIENFKKGIQPFFNFYSSLKLNRLNKVN</sequence>
<reference evidence="1 2" key="14">
    <citation type="journal article" date="1999" name="Virus Genes">
        <title>Identification of a gene cluster within the genome of Chilo iridescent virus encoding enzymes involved in viral DNA replication and processing.</title>
        <authorList>
            <person name="Muller K."/>
            <person name="Tidona C.A."/>
            <person name="Darai G."/>
        </authorList>
    </citation>
    <scope>NUCLEOTIDE SEQUENCE [LARGE SCALE GENOMIC DNA]</scope>
</reference>
<organismHost>
    <name type="scientific">Chilo suppressalis</name>
    <name type="common">Asiatic rice borer moth</name>
    <dbReference type="NCBI Taxonomy" id="168631"/>
</organismHost>
<organismHost>
    <name type="scientific">Spodoptera frugiperda</name>
    <name type="common">Fall armyworm</name>
    <dbReference type="NCBI Taxonomy" id="7108"/>
</organismHost>
<reference evidence="1 2" key="2">
    <citation type="journal article" date="1986" name="Med. Microbiol. Immunol.">
        <title>Insect iridescent virus type 6 induced toxic degenerative hepatitis in mice.</title>
        <authorList>
            <person name="Lorbacher de Ruiz H."/>
            <person name="Gelderblom H."/>
            <person name="Hofmann W."/>
            <person name="Darai G."/>
        </authorList>
    </citation>
    <scope>NUCLEOTIDE SEQUENCE [LARGE SCALE GENOMIC DNA]</scope>
</reference>
<reference evidence="1 2" key="8">
    <citation type="journal article" date="1994" name="Intervirology">
        <title>Identification of the primary structure and the coding capacity of the genome of insect iridescent virus type 6 between the genome coordinates 0.310 and 0.347 (7990 bp).</title>
        <authorList>
            <person name="Sonntag K.C."/>
            <person name="Schnitzler P."/>
            <person name="Janssen W."/>
            <person name="Darai G."/>
        </authorList>
    </citation>
    <scope>NUCLEOTIDE SEQUENCE [LARGE SCALE GENOMIC DNA]</scope>
</reference>
<dbReference type="GeneID" id="1733173"/>
<reference evidence="1 2" key="6">
    <citation type="journal article" date="1992" name="Virus Genes">
        <title>Characterization of the third origin of DNA replication of the genome of insect iridescent virus type 6.</title>
        <authorList>
            <person name="Sonntag K.C."/>
            <person name="Darai G."/>
        </authorList>
    </citation>
    <scope>NUCLEOTIDE SEQUENCE [LARGE SCALE GENOMIC DNA]</scope>
</reference>
<reference evidence="1 2" key="3">
    <citation type="journal article" date="1987" name="Virology">
        <title>Molecular cloning and physical mapping of the genome of insect iridescent virus type 6: further evidence for circular permutation of the viral genome.</title>
        <authorList>
            <person name="Schnitzler P."/>
            <person name="Soltau J.B."/>
            <person name="Fischer M."/>
            <person name="Reisner H."/>
            <person name="Scholz J."/>
            <person name="Delius H."/>
            <person name="Darai G."/>
        </authorList>
    </citation>
    <scope>NUCLEOTIDE SEQUENCE [LARGE SCALE GENOMIC DNA]</scope>
</reference>